<keyword evidence="2" id="KW-0472">Membrane</keyword>
<dbReference type="InterPro" id="IPR013783">
    <property type="entry name" value="Ig-like_fold"/>
</dbReference>
<name>A2ESN9_TRIV3</name>
<reference evidence="3" key="2">
    <citation type="journal article" date="2007" name="Science">
        <title>Draft genome sequence of the sexually transmitted pathogen Trichomonas vaginalis.</title>
        <authorList>
            <person name="Carlton J.M."/>
            <person name="Hirt R.P."/>
            <person name="Silva J.C."/>
            <person name="Delcher A.L."/>
            <person name="Schatz M."/>
            <person name="Zhao Q."/>
            <person name="Wortman J.R."/>
            <person name="Bidwell S.L."/>
            <person name="Alsmark U.C.M."/>
            <person name="Besteiro S."/>
            <person name="Sicheritz-Ponten T."/>
            <person name="Noel C.J."/>
            <person name="Dacks J.B."/>
            <person name="Foster P.G."/>
            <person name="Simillion C."/>
            <person name="Van de Peer Y."/>
            <person name="Miranda-Saavedra D."/>
            <person name="Barton G.J."/>
            <person name="Westrop G.D."/>
            <person name="Mueller S."/>
            <person name="Dessi D."/>
            <person name="Fiori P.L."/>
            <person name="Ren Q."/>
            <person name="Paulsen I."/>
            <person name="Zhang H."/>
            <person name="Bastida-Corcuera F.D."/>
            <person name="Simoes-Barbosa A."/>
            <person name="Brown M.T."/>
            <person name="Hayes R.D."/>
            <person name="Mukherjee M."/>
            <person name="Okumura C.Y."/>
            <person name="Schneider R."/>
            <person name="Smith A.J."/>
            <person name="Vanacova S."/>
            <person name="Villalvazo M."/>
            <person name="Haas B.J."/>
            <person name="Pertea M."/>
            <person name="Feldblyum T.V."/>
            <person name="Utterback T.R."/>
            <person name="Shu C.L."/>
            <person name="Osoegawa K."/>
            <person name="de Jong P.J."/>
            <person name="Hrdy I."/>
            <person name="Horvathova L."/>
            <person name="Zubacova Z."/>
            <person name="Dolezal P."/>
            <person name="Malik S.B."/>
            <person name="Logsdon J.M. Jr."/>
            <person name="Henze K."/>
            <person name="Gupta A."/>
            <person name="Wang C.C."/>
            <person name="Dunne R.L."/>
            <person name="Upcroft J.A."/>
            <person name="Upcroft P."/>
            <person name="White O."/>
            <person name="Salzberg S.L."/>
            <person name="Tang P."/>
            <person name="Chiu C.-H."/>
            <person name="Lee Y.-S."/>
            <person name="Embley T.M."/>
            <person name="Coombs G.H."/>
            <person name="Mottram J.C."/>
            <person name="Tachezy J."/>
            <person name="Fraser-Liggett C.M."/>
            <person name="Johnson P.J."/>
        </authorList>
    </citation>
    <scope>NUCLEOTIDE SEQUENCE [LARGE SCALE GENOMIC DNA]</scope>
    <source>
        <strain evidence="3">G3</strain>
    </source>
</reference>
<dbReference type="Gene3D" id="2.60.40.10">
    <property type="entry name" value="Immunoglobulins"/>
    <property type="match status" value="1"/>
</dbReference>
<dbReference type="VEuPathDB" id="TrichDB:TVAG_069980"/>
<dbReference type="OrthoDB" id="10060424at2759"/>
<dbReference type="RefSeq" id="XP_001316571.1">
    <property type="nucleotide sequence ID" value="XM_001316536.1"/>
</dbReference>
<feature type="compositionally biased region" description="Basic and acidic residues" evidence="1">
    <location>
        <begin position="229"/>
        <end position="240"/>
    </location>
</feature>
<evidence type="ECO:0000256" key="1">
    <source>
        <dbReference type="SAM" id="MobiDB-lite"/>
    </source>
</evidence>
<evidence type="ECO:0000313" key="4">
    <source>
        <dbReference type="Proteomes" id="UP000001542"/>
    </source>
</evidence>
<keyword evidence="2" id="KW-1133">Transmembrane helix</keyword>
<reference evidence="3" key="1">
    <citation type="submission" date="2006-10" db="EMBL/GenBank/DDBJ databases">
        <authorList>
            <person name="Amadeo P."/>
            <person name="Zhao Q."/>
            <person name="Wortman J."/>
            <person name="Fraser-Liggett C."/>
            <person name="Carlton J."/>
        </authorList>
    </citation>
    <scope>NUCLEOTIDE SEQUENCE</scope>
    <source>
        <strain evidence="3">G3</strain>
    </source>
</reference>
<dbReference type="EMBL" id="DS113478">
    <property type="protein sequence ID" value="EAY04348.1"/>
    <property type="molecule type" value="Genomic_DNA"/>
</dbReference>
<dbReference type="InParanoid" id="A2ESN9"/>
<proteinExistence type="predicted"/>
<dbReference type="VEuPathDB" id="TrichDB:TVAGG3_0220810"/>
<dbReference type="SMR" id="A2ESN9"/>
<dbReference type="KEGG" id="tva:4762203"/>
<accession>A2ESN9</accession>
<dbReference type="Gene3D" id="2.10.25.10">
    <property type="entry name" value="Laminin"/>
    <property type="match status" value="1"/>
</dbReference>
<evidence type="ECO:0000256" key="2">
    <source>
        <dbReference type="SAM" id="Phobius"/>
    </source>
</evidence>
<keyword evidence="4" id="KW-1185">Reference proteome</keyword>
<feature type="transmembrane region" description="Helical" evidence="2">
    <location>
        <begin position="182"/>
        <end position="201"/>
    </location>
</feature>
<feature type="region of interest" description="Disordered" evidence="1">
    <location>
        <begin position="218"/>
        <end position="240"/>
    </location>
</feature>
<dbReference type="Proteomes" id="UP000001542">
    <property type="component" value="Unassembled WGS sequence"/>
</dbReference>
<dbReference type="AlphaFoldDB" id="A2ESN9"/>
<feature type="compositionally biased region" description="Polar residues" evidence="1">
    <location>
        <begin position="218"/>
        <end position="227"/>
    </location>
</feature>
<protein>
    <submittedName>
        <fullName evidence="3">Uncharacterized protein</fullName>
    </submittedName>
</protein>
<organism evidence="3 4">
    <name type="scientific">Trichomonas vaginalis (strain ATCC PRA-98 / G3)</name>
    <dbReference type="NCBI Taxonomy" id="412133"/>
    <lineage>
        <taxon>Eukaryota</taxon>
        <taxon>Metamonada</taxon>
        <taxon>Parabasalia</taxon>
        <taxon>Trichomonadida</taxon>
        <taxon>Trichomonadidae</taxon>
        <taxon>Trichomonas</taxon>
    </lineage>
</organism>
<evidence type="ECO:0000313" key="3">
    <source>
        <dbReference type="EMBL" id="EAY04348.1"/>
    </source>
</evidence>
<keyword evidence="2" id="KW-0812">Transmembrane</keyword>
<sequence length="240" mass="27006">MSAINQTLNTVFINRAVKECIGMNTFMDENHVCRCLPGFNFGDPVSKYGCYQCSLTCHKNGFCAHPGKCKCLKGLVGDGVLKCDIPIPTVTSVYPSIIRSQGFIDTQISYSLDVPYIPTEFWCKFHNTIVKGELIQNGLGKCKAPPSNEHAVRVSISFDTVKYSESDVFLFYNQEAKIQANFNWILIVLSIILFLWGNSIIMSWGKIDESLESPQDKLSMNEKTNNPFDKAKQVDEFNPF</sequence>
<gene>
    <name evidence="3" type="ORF">TVAG_069980</name>
</gene>